<keyword evidence="2" id="KW-0677">Repeat</keyword>
<feature type="signal peptide" evidence="8">
    <location>
        <begin position="1"/>
        <end position="31"/>
    </location>
</feature>
<evidence type="ECO:0000313" key="10">
    <source>
        <dbReference type="Ensembl" id="ENSLLEP00000043823.1"/>
    </source>
</evidence>
<dbReference type="Ensembl" id="ENSLLET00000045572.1">
    <property type="protein sequence ID" value="ENSLLEP00000043823.1"/>
    <property type="gene ID" value="ENSLLEG00000027846.1"/>
</dbReference>
<proteinExistence type="predicted"/>
<evidence type="ECO:0000256" key="7">
    <source>
        <dbReference type="SAM" id="MobiDB-lite"/>
    </source>
</evidence>
<dbReference type="SMART" id="SM00355">
    <property type="entry name" value="ZnF_C2H2"/>
    <property type="match status" value="9"/>
</dbReference>
<evidence type="ECO:0000256" key="5">
    <source>
        <dbReference type="ARBA" id="ARBA00023242"/>
    </source>
</evidence>
<keyword evidence="1" id="KW-0479">Metal-binding</keyword>
<dbReference type="Pfam" id="PF00096">
    <property type="entry name" value="zf-C2H2"/>
    <property type="match status" value="1"/>
</dbReference>
<feature type="region of interest" description="Disordered" evidence="7">
    <location>
        <begin position="96"/>
        <end position="146"/>
    </location>
</feature>
<dbReference type="FunFam" id="3.30.160.60:FF:001103">
    <property type="entry name" value="Zinc finger protein 639"/>
    <property type="match status" value="1"/>
</dbReference>
<evidence type="ECO:0000256" key="1">
    <source>
        <dbReference type="ARBA" id="ARBA00022723"/>
    </source>
</evidence>
<dbReference type="PANTHER" id="PTHR24388:SF53">
    <property type="entry name" value="CHORION TRANSCRIPTION FACTOR CF2-RELATED"/>
    <property type="match status" value="1"/>
</dbReference>
<dbReference type="SUPFAM" id="SSF57667">
    <property type="entry name" value="beta-beta-alpha zinc fingers"/>
    <property type="match status" value="2"/>
</dbReference>
<dbReference type="InterPro" id="IPR036236">
    <property type="entry name" value="Znf_C2H2_sf"/>
</dbReference>
<feature type="domain" description="C2H2-type" evidence="9">
    <location>
        <begin position="299"/>
        <end position="326"/>
    </location>
</feature>
<dbReference type="PANTHER" id="PTHR24388">
    <property type="entry name" value="ZINC FINGER PROTEIN"/>
    <property type="match status" value="1"/>
</dbReference>
<dbReference type="Gene3D" id="3.30.160.60">
    <property type="entry name" value="Classic Zinc Finger"/>
    <property type="match status" value="4"/>
</dbReference>
<dbReference type="PROSITE" id="PS50157">
    <property type="entry name" value="ZINC_FINGER_C2H2_2"/>
    <property type="match status" value="6"/>
</dbReference>
<reference evidence="10" key="2">
    <citation type="submission" date="2025-09" db="UniProtKB">
        <authorList>
            <consortium name="Ensembl"/>
        </authorList>
    </citation>
    <scope>IDENTIFICATION</scope>
</reference>
<dbReference type="InterPro" id="IPR013087">
    <property type="entry name" value="Znf_C2H2_type"/>
</dbReference>
<evidence type="ECO:0000256" key="3">
    <source>
        <dbReference type="ARBA" id="ARBA00022771"/>
    </source>
</evidence>
<sequence>MVLANVPIRQKHHFYVEMWFYILVLCDLAHAVCAPARRPVGGAAAHSPRCFPVPFSPVARSLFSGRERLCPPCWLGSWPYCEELLKVTVYPLPSGPCQPTRKDMNEHPKKRKRKTSFPSRYAGQITNATSPEDPSPNGDSREACESPTVIPQPVHEDAVVEVHTEEPDNVPSPVNEEEIKDTQLQIIESPDSSPSNSTAPQKWPLLRANSSGLFRCEQCDYNSKYFTDLKQHMILKHKCAESHMCKVCKQSFSSEELLEDHGKVHEEEQLSCKHCDFKTNTSEKLSQHVSDAHFTDFLYWCEQCDLQFCTSSELYLHFQEHSCDEQYLCQFCEHETNDPEDLHSHVVNEHTCRLIELSDAYNNGERGQFNLLNKISFDKSKNFFVCQVCGFSSRLHTNVNRHVAIEHTRFYPHVCDDCGKGFSGMLEYSQHLNLHTSEGVYLCQYCEYSTGQLEDLKTHLDFRHSADMPHKCNNCLLRFGSEDELKAHLPIHDRS</sequence>
<keyword evidence="4" id="KW-0862">Zinc</keyword>
<evidence type="ECO:0000256" key="2">
    <source>
        <dbReference type="ARBA" id="ARBA00022737"/>
    </source>
</evidence>
<accession>A0A8C5QW82</accession>
<name>A0A8C5QW82_9ANUR</name>
<feature type="domain" description="C2H2-type" evidence="9">
    <location>
        <begin position="470"/>
        <end position="495"/>
    </location>
</feature>
<dbReference type="AlphaFoldDB" id="A0A8C5QW82"/>
<keyword evidence="11" id="KW-1185">Reference proteome</keyword>
<dbReference type="FunFam" id="3.30.160.60:FF:001200">
    <property type="entry name" value="zinc finger protein 639"/>
    <property type="match status" value="1"/>
</dbReference>
<dbReference type="Proteomes" id="UP000694569">
    <property type="component" value="Unplaced"/>
</dbReference>
<evidence type="ECO:0000259" key="9">
    <source>
        <dbReference type="PROSITE" id="PS50157"/>
    </source>
</evidence>
<protein>
    <recommendedName>
        <fullName evidence="9">C2H2-type domain-containing protein</fullName>
    </recommendedName>
</protein>
<dbReference type="GO" id="GO:0000978">
    <property type="term" value="F:RNA polymerase II cis-regulatory region sequence-specific DNA binding"/>
    <property type="evidence" value="ECO:0007669"/>
    <property type="project" value="TreeGrafter"/>
</dbReference>
<reference evidence="10" key="1">
    <citation type="submission" date="2025-08" db="UniProtKB">
        <authorList>
            <consortium name="Ensembl"/>
        </authorList>
    </citation>
    <scope>IDENTIFICATION</scope>
</reference>
<keyword evidence="8" id="KW-0732">Signal</keyword>
<feature type="domain" description="C2H2-type" evidence="9">
    <location>
        <begin position="441"/>
        <end position="469"/>
    </location>
</feature>
<keyword evidence="5" id="KW-0539">Nucleus</keyword>
<evidence type="ECO:0000256" key="4">
    <source>
        <dbReference type="ARBA" id="ARBA00022833"/>
    </source>
</evidence>
<feature type="chain" id="PRO_5034893062" description="C2H2-type domain-containing protein" evidence="8">
    <location>
        <begin position="32"/>
        <end position="495"/>
    </location>
</feature>
<evidence type="ECO:0000313" key="11">
    <source>
        <dbReference type="Proteomes" id="UP000694569"/>
    </source>
</evidence>
<dbReference type="InterPro" id="IPR050527">
    <property type="entry name" value="Snail/Krueppel_Znf"/>
</dbReference>
<organism evidence="10 11">
    <name type="scientific">Leptobrachium leishanense</name>
    <name type="common">Leishan spiny toad</name>
    <dbReference type="NCBI Taxonomy" id="445787"/>
    <lineage>
        <taxon>Eukaryota</taxon>
        <taxon>Metazoa</taxon>
        <taxon>Chordata</taxon>
        <taxon>Craniata</taxon>
        <taxon>Vertebrata</taxon>
        <taxon>Euteleostomi</taxon>
        <taxon>Amphibia</taxon>
        <taxon>Batrachia</taxon>
        <taxon>Anura</taxon>
        <taxon>Pelobatoidea</taxon>
        <taxon>Megophryidae</taxon>
        <taxon>Leptobrachium</taxon>
    </lineage>
</organism>
<evidence type="ECO:0000256" key="6">
    <source>
        <dbReference type="PROSITE-ProRule" id="PRU00042"/>
    </source>
</evidence>
<keyword evidence="3 6" id="KW-0863">Zinc-finger</keyword>
<dbReference type="GO" id="GO:0000981">
    <property type="term" value="F:DNA-binding transcription factor activity, RNA polymerase II-specific"/>
    <property type="evidence" value="ECO:0007669"/>
    <property type="project" value="TreeGrafter"/>
</dbReference>
<feature type="domain" description="C2H2-type" evidence="9">
    <location>
        <begin position="413"/>
        <end position="440"/>
    </location>
</feature>
<feature type="domain" description="C2H2-type" evidence="9">
    <location>
        <begin position="243"/>
        <end position="270"/>
    </location>
</feature>
<dbReference type="GO" id="GO:0008270">
    <property type="term" value="F:zinc ion binding"/>
    <property type="evidence" value="ECO:0007669"/>
    <property type="project" value="UniProtKB-KW"/>
</dbReference>
<evidence type="ECO:0000256" key="8">
    <source>
        <dbReference type="SAM" id="SignalP"/>
    </source>
</evidence>
<feature type="domain" description="C2H2-type" evidence="9">
    <location>
        <begin position="384"/>
        <end position="412"/>
    </location>
</feature>
<dbReference type="GeneTree" id="ENSGT00940000156335"/>
<dbReference type="PROSITE" id="PS00028">
    <property type="entry name" value="ZINC_FINGER_C2H2_1"/>
    <property type="match status" value="4"/>
</dbReference>
<dbReference type="OrthoDB" id="6077919at2759"/>